<name>A0A117NI37_PICGL</name>
<dbReference type="EMBL" id="LKAM01000003">
    <property type="protein sequence ID" value="KUM49343.1"/>
    <property type="molecule type" value="Genomic_DNA"/>
</dbReference>
<keyword evidence="1" id="KW-0472">Membrane</keyword>
<feature type="transmembrane region" description="Helical" evidence="1">
    <location>
        <begin position="73"/>
        <end position="92"/>
    </location>
</feature>
<keyword evidence="2" id="KW-0496">Mitochondrion</keyword>
<accession>A0A117NI37</accession>
<feature type="transmembrane region" description="Helical" evidence="1">
    <location>
        <begin position="29"/>
        <end position="52"/>
    </location>
</feature>
<protein>
    <submittedName>
        <fullName evidence="2">Uncharacterized protein</fullName>
    </submittedName>
</protein>
<organism evidence="2">
    <name type="scientific">Picea glauca</name>
    <name type="common">White spruce</name>
    <name type="synonym">Pinus glauca</name>
    <dbReference type="NCBI Taxonomy" id="3330"/>
    <lineage>
        <taxon>Eukaryota</taxon>
        <taxon>Viridiplantae</taxon>
        <taxon>Streptophyta</taxon>
        <taxon>Embryophyta</taxon>
        <taxon>Tracheophyta</taxon>
        <taxon>Spermatophyta</taxon>
        <taxon>Pinopsida</taxon>
        <taxon>Pinidae</taxon>
        <taxon>Conifers I</taxon>
        <taxon>Pinales</taxon>
        <taxon>Pinaceae</taxon>
        <taxon>Picea</taxon>
    </lineage>
</organism>
<keyword evidence="1" id="KW-0812">Transmembrane</keyword>
<evidence type="ECO:0000313" key="2">
    <source>
        <dbReference type="EMBL" id="KUM49343.1"/>
    </source>
</evidence>
<sequence length="98" mass="11042">MNDPYAAFTNYLNSGVSYKNTNLLLYDAFFAQSSIQLMVSVAANLVPCAFSLQLRWYVHFPSITMHREARRLVLSRTHLWVIVTLLLAARSGSRGTSS</sequence>
<comment type="caution">
    <text evidence="2">The sequence shown here is derived from an EMBL/GenBank/DDBJ whole genome shotgun (WGS) entry which is preliminary data.</text>
</comment>
<gene>
    <name evidence="2" type="ORF">ABT39_MTgene3892</name>
</gene>
<keyword evidence="1" id="KW-1133">Transmembrane helix</keyword>
<reference evidence="2" key="1">
    <citation type="journal article" date="2015" name="Genome Biol. Evol.">
        <title>Organellar Genomes of White Spruce (Picea glauca): Assembly and Annotation.</title>
        <authorList>
            <person name="Jackman S.D."/>
            <person name="Warren R.L."/>
            <person name="Gibb E.A."/>
            <person name="Vandervalk B.P."/>
            <person name="Mohamadi H."/>
            <person name="Chu J."/>
            <person name="Raymond A."/>
            <person name="Pleasance S."/>
            <person name="Coope R."/>
            <person name="Wildung M.R."/>
            <person name="Ritland C.E."/>
            <person name="Bousquet J."/>
            <person name="Jones S.J."/>
            <person name="Bohlmann J."/>
            <person name="Birol I."/>
        </authorList>
    </citation>
    <scope>NUCLEOTIDE SEQUENCE [LARGE SCALE GENOMIC DNA]</scope>
    <source>
        <tissue evidence="2">Flushing bud</tissue>
    </source>
</reference>
<dbReference type="AlphaFoldDB" id="A0A117NI37"/>
<geneLocation type="mitochondrion" evidence="2"/>
<proteinExistence type="predicted"/>
<evidence type="ECO:0000256" key="1">
    <source>
        <dbReference type="SAM" id="Phobius"/>
    </source>
</evidence>